<dbReference type="InterPro" id="IPR023201">
    <property type="entry name" value="SecY_dom_sf"/>
</dbReference>
<keyword evidence="1" id="KW-0472">Membrane</keyword>
<protein>
    <recommendedName>
        <fullName evidence="2">Translocon Sec61/SecY plug domain-containing protein</fullName>
    </recommendedName>
</protein>
<keyword evidence="1" id="KW-0812">Transmembrane</keyword>
<name>A0A409XG45_PSICY</name>
<dbReference type="InterPro" id="IPR019561">
    <property type="entry name" value="Translocon_Sec61/SecY_plug_dom"/>
</dbReference>
<dbReference type="GO" id="GO:0015031">
    <property type="term" value="P:protein transport"/>
    <property type="evidence" value="ECO:0007669"/>
    <property type="project" value="InterPro"/>
</dbReference>
<sequence>MARILTCKNITPGRSLMSDGYETLGILCTDADSGRQMVTRDRIREVARRDGKGEAGTRDAPKAQLTVLYPDNATLKSRPAAWDALGDTGVPMRVPSPRPAHLQEEYHECVPSSLPATSSGLSRPYYQKFPHPVAKILFNQKVLWTAITHLIFLLCSQVPLYGIMSSQSSDPLYWMRVILASNRRMLMELSITPIITWGEDRALFSGAQKRLYDQPTYLGAGACLLLIIQLIVAALIAIIMDELLQKGSAAPRRFPATARDGRDHILLHTLEEAVLNPIHTAIYITFMLTACALFSMTWIEISGSAPRDGAKQLKD</sequence>
<accession>A0A409XG45</accession>
<reference evidence="3 4" key="1">
    <citation type="journal article" date="2018" name="Evol. Lett.">
        <title>Horizontal gene cluster transfer increased hallucinogenic mushroom diversity.</title>
        <authorList>
            <person name="Reynolds H.T."/>
            <person name="Vijayakumar V."/>
            <person name="Gluck-Thaler E."/>
            <person name="Korotkin H.B."/>
            <person name="Matheny P.B."/>
            <person name="Slot J.C."/>
        </authorList>
    </citation>
    <scope>NUCLEOTIDE SEQUENCE [LARGE SCALE GENOMIC DNA]</scope>
    <source>
        <strain evidence="3 4">2631</strain>
    </source>
</reference>
<dbReference type="InParanoid" id="A0A409XG45"/>
<dbReference type="STRING" id="93625.A0A409XG45"/>
<dbReference type="AlphaFoldDB" id="A0A409XG45"/>
<evidence type="ECO:0000313" key="4">
    <source>
        <dbReference type="Proteomes" id="UP000283269"/>
    </source>
</evidence>
<dbReference type="InterPro" id="IPR002208">
    <property type="entry name" value="SecY/SEC61-alpha"/>
</dbReference>
<dbReference type="EMBL" id="NHYD01001841">
    <property type="protein sequence ID" value="PPQ89752.1"/>
    <property type="molecule type" value="Genomic_DNA"/>
</dbReference>
<dbReference type="SUPFAM" id="SSF103491">
    <property type="entry name" value="Preprotein translocase SecY subunit"/>
    <property type="match status" value="2"/>
</dbReference>
<evidence type="ECO:0000259" key="2">
    <source>
        <dbReference type="Pfam" id="PF10559"/>
    </source>
</evidence>
<dbReference type="Proteomes" id="UP000283269">
    <property type="component" value="Unassembled WGS sequence"/>
</dbReference>
<evidence type="ECO:0000313" key="3">
    <source>
        <dbReference type="EMBL" id="PPQ89752.1"/>
    </source>
</evidence>
<dbReference type="Pfam" id="PF10559">
    <property type="entry name" value="Plug_translocon"/>
    <property type="match status" value="1"/>
</dbReference>
<dbReference type="GO" id="GO:0016020">
    <property type="term" value="C:membrane"/>
    <property type="evidence" value="ECO:0007669"/>
    <property type="project" value="InterPro"/>
</dbReference>
<dbReference type="Gene3D" id="1.10.3370.10">
    <property type="entry name" value="SecY subunit domain"/>
    <property type="match status" value="2"/>
</dbReference>
<feature type="domain" description="Translocon Sec61/SecY plug" evidence="2">
    <location>
        <begin position="150"/>
        <end position="183"/>
    </location>
</feature>
<proteinExistence type="predicted"/>
<keyword evidence="1" id="KW-1133">Transmembrane helix</keyword>
<feature type="transmembrane region" description="Helical" evidence="1">
    <location>
        <begin position="280"/>
        <end position="299"/>
    </location>
</feature>
<evidence type="ECO:0000256" key="1">
    <source>
        <dbReference type="SAM" id="Phobius"/>
    </source>
</evidence>
<dbReference type="PANTHER" id="PTHR10906">
    <property type="entry name" value="SECY/SEC61-ALPHA FAMILY MEMBER"/>
    <property type="match status" value="1"/>
</dbReference>
<feature type="transmembrane region" description="Helical" evidence="1">
    <location>
        <begin position="217"/>
        <end position="240"/>
    </location>
</feature>
<keyword evidence="4" id="KW-1185">Reference proteome</keyword>
<comment type="caution">
    <text evidence="3">The sequence shown here is derived from an EMBL/GenBank/DDBJ whole genome shotgun (WGS) entry which is preliminary data.</text>
</comment>
<gene>
    <name evidence="3" type="ORF">CVT25_014197</name>
</gene>
<organism evidence="3 4">
    <name type="scientific">Psilocybe cyanescens</name>
    <dbReference type="NCBI Taxonomy" id="93625"/>
    <lineage>
        <taxon>Eukaryota</taxon>
        <taxon>Fungi</taxon>
        <taxon>Dikarya</taxon>
        <taxon>Basidiomycota</taxon>
        <taxon>Agaricomycotina</taxon>
        <taxon>Agaricomycetes</taxon>
        <taxon>Agaricomycetidae</taxon>
        <taxon>Agaricales</taxon>
        <taxon>Agaricineae</taxon>
        <taxon>Strophariaceae</taxon>
        <taxon>Psilocybe</taxon>
    </lineage>
</organism>